<dbReference type="PRINTS" id="PR00741">
    <property type="entry name" value="GLHYDRLASE29"/>
</dbReference>
<comment type="similarity">
    <text evidence="2">Belongs to the glycosyl hydrolase 29 family.</text>
</comment>
<keyword evidence="10" id="KW-1185">Reference proteome</keyword>
<dbReference type="OrthoDB" id="5526311at2"/>
<keyword evidence="6" id="KW-0326">Glycosidase</keyword>
<dbReference type="GO" id="GO:0005764">
    <property type="term" value="C:lysosome"/>
    <property type="evidence" value="ECO:0007669"/>
    <property type="project" value="TreeGrafter"/>
</dbReference>
<evidence type="ECO:0000256" key="2">
    <source>
        <dbReference type="ARBA" id="ARBA00007951"/>
    </source>
</evidence>
<accession>A0A101NDN7</accession>
<dbReference type="SUPFAM" id="SSF49785">
    <property type="entry name" value="Galactose-binding domain-like"/>
    <property type="match status" value="1"/>
</dbReference>
<evidence type="ECO:0000256" key="1">
    <source>
        <dbReference type="ARBA" id="ARBA00004071"/>
    </source>
</evidence>
<feature type="signal peptide" evidence="7">
    <location>
        <begin position="1"/>
        <end position="34"/>
    </location>
</feature>
<feature type="chain" id="PRO_5038850021" description="alpha-L-fucosidase" evidence="7">
    <location>
        <begin position="35"/>
        <end position="643"/>
    </location>
</feature>
<proteinExistence type="inferred from homology"/>
<dbReference type="SMART" id="SM00231">
    <property type="entry name" value="FA58C"/>
    <property type="match status" value="1"/>
</dbReference>
<evidence type="ECO:0000256" key="3">
    <source>
        <dbReference type="ARBA" id="ARBA00012662"/>
    </source>
</evidence>
<dbReference type="InterPro" id="IPR000933">
    <property type="entry name" value="Glyco_hydro_29"/>
</dbReference>
<dbReference type="InterPro" id="IPR008979">
    <property type="entry name" value="Galactose-bd-like_sf"/>
</dbReference>
<evidence type="ECO:0000313" key="9">
    <source>
        <dbReference type="EMBL" id="KUM91219.1"/>
    </source>
</evidence>
<evidence type="ECO:0000256" key="7">
    <source>
        <dbReference type="SAM" id="SignalP"/>
    </source>
</evidence>
<keyword evidence="5" id="KW-0378">Hydrolase</keyword>
<dbReference type="GO" id="GO:0016139">
    <property type="term" value="P:glycoside catabolic process"/>
    <property type="evidence" value="ECO:0007669"/>
    <property type="project" value="TreeGrafter"/>
</dbReference>
<dbReference type="PANTHER" id="PTHR10030:SF37">
    <property type="entry name" value="ALPHA-L-FUCOSIDASE-RELATED"/>
    <property type="match status" value="1"/>
</dbReference>
<dbReference type="Pfam" id="PF01120">
    <property type="entry name" value="Alpha_L_fucos"/>
    <property type="match status" value="1"/>
</dbReference>
<dbReference type="GO" id="GO:0006004">
    <property type="term" value="P:fucose metabolic process"/>
    <property type="evidence" value="ECO:0007669"/>
    <property type="project" value="InterPro"/>
</dbReference>
<organism evidence="9 10">
    <name type="scientific">Streptomyces cellostaticus</name>
    <dbReference type="NCBI Taxonomy" id="67285"/>
    <lineage>
        <taxon>Bacteria</taxon>
        <taxon>Bacillati</taxon>
        <taxon>Actinomycetota</taxon>
        <taxon>Actinomycetes</taxon>
        <taxon>Kitasatosporales</taxon>
        <taxon>Streptomycetaceae</taxon>
        <taxon>Streptomyces</taxon>
    </lineage>
</organism>
<comment type="function">
    <text evidence="1">Alpha-L-fucosidase is responsible for hydrolyzing the alpha-1,6-linked fucose joined to the reducing-end N-acetylglucosamine of the carbohydrate moieties of glycoproteins.</text>
</comment>
<comment type="caution">
    <text evidence="9">The sequence shown here is derived from an EMBL/GenBank/DDBJ whole genome shotgun (WGS) entry which is preliminary data.</text>
</comment>
<dbReference type="GO" id="GO:0004560">
    <property type="term" value="F:alpha-L-fucosidase activity"/>
    <property type="evidence" value="ECO:0007669"/>
    <property type="project" value="InterPro"/>
</dbReference>
<evidence type="ECO:0000256" key="6">
    <source>
        <dbReference type="ARBA" id="ARBA00023295"/>
    </source>
</evidence>
<dbReference type="SUPFAM" id="SSF51445">
    <property type="entry name" value="(Trans)glycosidases"/>
    <property type="match status" value="1"/>
</dbReference>
<dbReference type="AlphaFoldDB" id="A0A101NDN7"/>
<dbReference type="InterPro" id="IPR000421">
    <property type="entry name" value="FA58C"/>
</dbReference>
<reference evidence="9 10" key="1">
    <citation type="submission" date="2015-10" db="EMBL/GenBank/DDBJ databases">
        <title>Draft genome sequence of Streptomyces cellostaticus DSM 40189, type strain for the species Streptomyces cellostaticus.</title>
        <authorList>
            <person name="Ruckert C."/>
            <person name="Winkler A."/>
            <person name="Kalinowski J."/>
            <person name="Kampfer P."/>
            <person name="Glaeser S."/>
        </authorList>
    </citation>
    <scope>NUCLEOTIDE SEQUENCE [LARGE SCALE GENOMIC DNA]</scope>
    <source>
        <strain evidence="9 10">DSM 40189</strain>
    </source>
</reference>
<protein>
    <recommendedName>
        <fullName evidence="3">alpha-L-fucosidase</fullName>
        <ecNumber evidence="3">3.2.1.51</ecNumber>
    </recommendedName>
</protein>
<evidence type="ECO:0000256" key="4">
    <source>
        <dbReference type="ARBA" id="ARBA00022729"/>
    </source>
</evidence>
<dbReference type="Gene3D" id="3.20.20.80">
    <property type="entry name" value="Glycosidases"/>
    <property type="match status" value="1"/>
</dbReference>
<keyword evidence="4 7" id="KW-0732">Signal</keyword>
<dbReference type="EMBL" id="LMWL01000082">
    <property type="protein sequence ID" value="KUM91219.1"/>
    <property type="molecule type" value="Genomic_DNA"/>
</dbReference>
<dbReference type="InterPro" id="IPR057739">
    <property type="entry name" value="Glyco_hydro_29_N"/>
</dbReference>
<dbReference type="SMART" id="SM00812">
    <property type="entry name" value="Alpha_L_fucos"/>
    <property type="match status" value="1"/>
</dbReference>
<dbReference type="InterPro" id="IPR017853">
    <property type="entry name" value="GH"/>
</dbReference>
<dbReference type="Gene3D" id="2.60.120.260">
    <property type="entry name" value="Galactose-binding domain-like"/>
    <property type="match status" value="1"/>
</dbReference>
<name>A0A101NDN7_9ACTN</name>
<gene>
    <name evidence="9" type="ORF">AQI88_38040</name>
</gene>
<dbReference type="PROSITE" id="PS51318">
    <property type="entry name" value="TAT"/>
    <property type="match status" value="1"/>
</dbReference>
<dbReference type="STRING" id="67285.AQI88_38040"/>
<feature type="domain" description="F5/8 type C" evidence="8">
    <location>
        <begin position="494"/>
        <end position="635"/>
    </location>
</feature>
<dbReference type="Proteomes" id="UP000054241">
    <property type="component" value="Unassembled WGS sequence"/>
</dbReference>
<dbReference type="PROSITE" id="PS50022">
    <property type="entry name" value="FA58C_3"/>
    <property type="match status" value="1"/>
</dbReference>
<sequence length="643" mass="70007">MPESTSRRSVLAAMAAMTVATAVGSVAVAAPAYAAPDAPPPLPLPALRIPRTDMGIEQQPDSTIQWLQDAKLGMFIHWGVYAGPAKGEWWMHSAPVTPAAYRKYVTDATDEQFTADAYDPEAWARLAKDFGARYVTLTTRHHDGFALWPLNHPNSWNSGQAPLDRDFVRDYVAAVRAAGLKVGLYYSPIDWRYPGYYDVRGTHCAPNPWNYTTDPAHKENARVMKTEVYQSVKELVTRYGPIDDLWWDGGWVAEQGSDADGAFFWEPGRYRDPANEWPVDDVYGETDGDGRPLGLMGMVRKHQPGIVATSRSGWTGDYASDEGPSVPSGAIRTGLVEKVFSVGSTWGYNSDGAVMSYGTAMDILVNCWVRNMTAMVNVGPDRHGTVSDAQAGLLRRIGTFMASCGRSVYGTRGGPWNPVDGKYGFTYKDDTLYVHLLPGYSGTSFTTPSLGDARIVRAFNVRTGAALAYSAGGDGRVTITGIDRTTQPEDSVVGVTLDRSVQPTDIAVGRTTTADSEESSKGNTAARAVDGSTATRWCANDGGTGHWLKVDLGSPRSLTGTRIAWELDGTNYRYTIEGSLDNRTWSTLVDSTATTSTRQVQVALFRTRARYVRVTVTGLPSGAWASIRNLEVYDRPFSTELGS</sequence>
<dbReference type="InterPro" id="IPR006311">
    <property type="entry name" value="TAT_signal"/>
</dbReference>
<dbReference type="PANTHER" id="PTHR10030">
    <property type="entry name" value="ALPHA-L-FUCOSIDASE"/>
    <property type="match status" value="1"/>
</dbReference>
<dbReference type="InterPro" id="IPR016286">
    <property type="entry name" value="FUC_metazoa-typ"/>
</dbReference>
<dbReference type="Pfam" id="PF00754">
    <property type="entry name" value="F5_F8_type_C"/>
    <property type="match status" value="1"/>
</dbReference>
<evidence type="ECO:0000259" key="8">
    <source>
        <dbReference type="PROSITE" id="PS50022"/>
    </source>
</evidence>
<evidence type="ECO:0000256" key="5">
    <source>
        <dbReference type="ARBA" id="ARBA00022801"/>
    </source>
</evidence>
<dbReference type="EC" id="3.2.1.51" evidence="3"/>
<evidence type="ECO:0000313" key="10">
    <source>
        <dbReference type="Proteomes" id="UP000054241"/>
    </source>
</evidence>